<dbReference type="KEGG" id="ggr:HKW67_17015"/>
<reference evidence="2 3" key="1">
    <citation type="submission" date="2020-05" db="EMBL/GenBank/DDBJ databases">
        <title>Complete genome sequence of Gemmatimonas greenlandica TET16.</title>
        <authorList>
            <person name="Zeng Y."/>
        </authorList>
    </citation>
    <scope>NUCLEOTIDE SEQUENCE [LARGE SCALE GENOMIC DNA]</scope>
    <source>
        <strain evidence="2 3">TET16</strain>
    </source>
</reference>
<evidence type="ECO:0000313" key="2">
    <source>
        <dbReference type="EMBL" id="QJR37097.1"/>
    </source>
</evidence>
<evidence type="ECO:0000313" key="3">
    <source>
        <dbReference type="Proteomes" id="UP000500938"/>
    </source>
</evidence>
<dbReference type="Proteomes" id="UP000500938">
    <property type="component" value="Chromosome"/>
</dbReference>
<dbReference type="Pfam" id="PF14224">
    <property type="entry name" value="DUF4331"/>
    <property type="match status" value="2"/>
</dbReference>
<organism evidence="2 3">
    <name type="scientific">Gemmatimonas groenlandica</name>
    <dbReference type="NCBI Taxonomy" id="2732249"/>
    <lineage>
        <taxon>Bacteria</taxon>
        <taxon>Pseudomonadati</taxon>
        <taxon>Gemmatimonadota</taxon>
        <taxon>Gemmatimonadia</taxon>
        <taxon>Gemmatimonadales</taxon>
        <taxon>Gemmatimonadaceae</taxon>
        <taxon>Gemmatimonas</taxon>
    </lineage>
</organism>
<accession>A0A6M4IU95</accession>
<proteinExistence type="predicted"/>
<keyword evidence="1" id="KW-0732">Signal</keyword>
<dbReference type="InterPro" id="IPR025566">
    <property type="entry name" value="DUF4331"/>
</dbReference>
<name>A0A6M4IU95_9BACT</name>
<sequence length="239" mass="24901">MDISFLSRRASRVVALVAAVGSIGVAGAVYASDHQDTPEVELNPRMDINDVYAFPGSSADRIALIMTTSSPIAGTTASFDPDLLYQLKVDNSGDAIEDLVFQVTFDNGVGAAQKYTVRGPVAPTMTGTKSSLVTTGPVLTGTVGSIGGSATGTQVFTGVRADPFVIDLEQFFNIIPDRRPSTGALSGPATPTATAFRTPGIDFLRPFNTLAIAIELPKALLQSNTAATANFGVWGTISR</sequence>
<dbReference type="RefSeq" id="WP_171226530.1">
    <property type="nucleotide sequence ID" value="NZ_CP053085.1"/>
</dbReference>
<keyword evidence="3" id="KW-1185">Reference proteome</keyword>
<protein>
    <submittedName>
        <fullName evidence="2">DUF4331 family protein</fullName>
    </submittedName>
</protein>
<dbReference type="AlphaFoldDB" id="A0A6M4IU95"/>
<gene>
    <name evidence="2" type="ORF">HKW67_17015</name>
</gene>
<feature type="signal peptide" evidence="1">
    <location>
        <begin position="1"/>
        <end position="31"/>
    </location>
</feature>
<feature type="chain" id="PRO_5026797298" evidence="1">
    <location>
        <begin position="32"/>
        <end position="239"/>
    </location>
</feature>
<evidence type="ECO:0000256" key="1">
    <source>
        <dbReference type="SAM" id="SignalP"/>
    </source>
</evidence>
<dbReference type="EMBL" id="CP053085">
    <property type="protein sequence ID" value="QJR37097.1"/>
    <property type="molecule type" value="Genomic_DNA"/>
</dbReference>